<dbReference type="Proteomes" id="UP001327225">
    <property type="component" value="Chromosome"/>
</dbReference>
<evidence type="ECO:0008006" key="3">
    <source>
        <dbReference type="Google" id="ProtNLM"/>
    </source>
</evidence>
<evidence type="ECO:0000313" key="1">
    <source>
        <dbReference type="EMBL" id="WQQ25989.1"/>
    </source>
</evidence>
<reference evidence="2" key="1">
    <citation type="submission" date="2023-12" db="EMBL/GenBank/DDBJ databases">
        <title>Novel species in genus Nocardioides.</title>
        <authorList>
            <person name="Zhou H."/>
        </authorList>
    </citation>
    <scope>NUCLEOTIDE SEQUENCE [LARGE SCALE GENOMIC DNA]</scope>
    <source>
        <strain evidence="2">HM61</strain>
    </source>
</reference>
<gene>
    <name evidence="1" type="ORF">SHK19_18720</name>
</gene>
<dbReference type="EMBL" id="CP141059">
    <property type="protein sequence ID" value="WQQ25989.1"/>
    <property type="molecule type" value="Genomic_DNA"/>
</dbReference>
<dbReference type="RefSeq" id="WP_322454887.1">
    <property type="nucleotide sequence ID" value="NZ_CP141059.1"/>
</dbReference>
<sequence length="220" mass="23963">MRSLLTTFAFLLPFRSLKIRLLNRLGHDIHPTAFVGICLVRNVARFELAEGAQIGHFNVFDGLDEIRLGRGSRILLLNYFMAGYTVGPGEERGEYYKRLQMGDNAHIVTLHVLDCSGGLVIADDCWITGVRSTVLTHAFDPQDGAIIVEPITLEKGSLVATSCTMLPGSVLGEGALLAAGSTAWTRQELAAGSLHGGVPARRLSPLKIAERVYDLRRYTG</sequence>
<keyword evidence="2" id="KW-1185">Reference proteome</keyword>
<name>A0ABZ0ZNU4_9ACTN</name>
<organism evidence="1 2">
    <name type="scientific">Nocardioides bizhenqiangii</name>
    <dbReference type="NCBI Taxonomy" id="3095076"/>
    <lineage>
        <taxon>Bacteria</taxon>
        <taxon>Bacillati</taxon>
        <taxon>Actinomycetota</taxon>
        <taxon>Actinomycetes</taxon>
        <taxon>Propionibacteriales</taxon>
        <taxon>Nocardioidaceae</taxon>
        <taxon>Nocardioides</taxon>
    </lineage>
</organism>
<accession>A0ABZ0ZNU4</accession>
<dbReference type="InterPro" id="IPR011004">
    <property type="entry name" value="Trimer_LpxA-like_sf"/>
</dbReference>
<dbReference type="SUPFAM" id="SSF51161">
    <property type="entry name" value="Trimeric LpxA-like enzymes"/>
    <property type="match status" value="1"/>
</dbReference>
<protein>
    <recommendedName>
        <fullName evidence="3">Acyltransferase</fullName>
    </recommendedName>
</protein>
<evidence type="ECO:0000313" key="2">
    <source>
        <dbReference type="Proteomes" id="UP001327225"/>
    </source>
</evidence>
<proteinExistence type="predicted"/>
<dbReference type="Gene3D" id="2.160.10.10">
    <property type="entry name" value="Hexapeptide repeat proteins"/>
    <property type="match status" value="1"/>
</dbReference>